<protein>
    <submittedName>
        <fullName evidence="12">TonB-dependent receptor</fullName>
    </submittedName>
</protein>
<dbReference type="InterPro" id="IPR013784">
    <property type="entry name" value="Carb-bd-like_fold"/>
</dbReference>
<dbReference type="InterPro" id="IPR037066">
    <property type="entry name" value="Plug_dom_sf"/>
</dbReference>
<feature type="region of interest" description="Disordered" evidence="9">
    <location>
        <begin position="1"/>
        <end position="56"/>
    </location>
</feature>
<dbReference type="GO" id="GO:0030246">
    <property type="term" value="F:carbohydrate binding"/>
    <property type="evidence" value="ECO:0007669"/>
    <property type="project" value="InterPro"/>
</dbReference>
<keyword evidence="5" id="KW-0798">TonB box</keyword>
<dbReference type="EMBL" id="VBOV01000179">
    <property type="protein sequence ID" value="TMQ57098.1"/>
    <property type="molecule type" value="Genomic_DNA"/>
</dbReference>
<evidence type="ECO:0000259" key="11">
    <source>
        <dbReference type="Pfam" id="PF00593"/>
    </source>
</evidence>
<keyword evidence="7 8" id="KW-0998">Cell outer membrane</keyword>
<dbReference type="Gene3D" id="2.40.170.20">
    <property type="entry name" value="TonB-dependent receptor, beta-barrel domain"/>
    <property type="match status" value="1"/>
</dbReference>
<feature type="compositionally biased region" description="Polar residues" evidence="9">
    <location>
        <begin position="771"/>
        <end position="796"/>
    </location>
</feature>
<dbReference type="Pfam" id="PF00593">
    <property type="entry name" value="TonB_dep_Rec_b-barrel"/>
    <property type="match status" value="1"/>
</dbReference>
<dbReference type="Pfam" id="PF13715">
    <property type="entry name" value="CarbopepD_reg_2"/>
    <property type="match status" value="1"/>
</dbReference>
<evidence type="ECO:0000256" key="3">
    <source>
        <dbReference type="ARBA" id="ARBA00022452"/>
    </source>
</evidence>
<comment type="subcellular location">
    <subcellularLocation>
        <location evidence="1 8">Cell outer membrane</location>
        <topology evidence="1 8">Multi-pass membrane protein</topology>
    </subcellularLocation>
</comment>
<evidence type="ECO:0000256" key="1">
    <source>
        <dbReference type="ARBA" id="ARBA00004571"/>
    </source>
</evidence>
<comment type="caution">
    <text evidence="12">The sequence shown here is derived from an EMBL/GenBank/DDBJ whole genome shotgun (WGS) entry which is preliminary data.</text>
</comment>
<evidence type="ECO:0000256" key="10">
    <source>
        <dbReference type="SAM" id="Phobius"/>
    </source>
</evidence>
<dbReference type="SUPFAM" id="SSF49452">
    <property type="entry name" value="Starch-binding domain-like"/>
    <property type="match status" value="1"/>
</dbReference>
<dbReference type="InterPro" id="IPR036942">
    <property type="entry name" value="Beta-barrel_TonB_sf"/>
</dbReference>
<dbReference type="Gene3D" id="2.60.40.1120">
    <property type="entry name" value="Carboxypeptidase-like, regulatory domain"/>
    <property type="match status" value="1"/>
</dbReference>
<keyword evidence="4 8" id="KW-0812">Transmembrane</keyword>
<evidence type="ECO:0000256" key="9">
    <source>
        <dbReference type="SAM" id="MobiDB-lite"/>
    </source>
</evidence>
<evidence type="ECO:0000256" key="6">
    <source>
        <dbReference type="ARBA" id="ARBA00023136"/>
    </source>
</evidence>
<gene>
    <name evidence="12" type="ORF">E6K75_07440</name>
</gene>
<dbReference type="Gene3D" id="2.170.130.10">
    <property type="entry name" value="TonB-dependent receptor, plug domain"/>
    <property type="match status" value="1"/>
</dbReference>
<proteinExistence type="inferred from homology"/>
<dbReference type="InterPro" id="IPR000531">
    <property type="entry name" value="Beta-barrel_TonB"/>
</dbReference>
<keyword evidence="12" id="KW-0675">Receptor</keyword>
<evidence type="ECO:0000313" key="13">
    <source>
        <dbReference type="Proteomes" id="UP000320913"/>
    </source>
</evidence>
<keyword evidence="3 8" id="KW-1134">Transmembrane beta strand</keyword>
<evidence type="ECO:0000313" key="12">
    <source>
        <dbReference type="EMBL" id="TMQ57098.1"/>
    </source>
</evidence>
<comment type="similarity">
    <text evidence="8">Belongs to the TonB-dependent receptor family.</text>
</comment>
<dbReference type="PROSITE" id="PS52016">
    <property type="entry name" value="TONB_DEPENDENT_REC_3"/>
    <property type="match status" value="1"/>
</dbReference>
<sequence>MRLTHSVAPKRRSPNRTSERLTTNWLDGNPQKRHKDSRFPLTPPKKKGASPLMSGQPGRHGLLTVLVPTVALLLGLFSLGPMTASAQAQTGSIMGKITDDSGVGVPYANVILKGTNLGGRANAEGKFTIVKVPVGPYTLATKMMGYATVEKVIQVNANQTVMVDFKITEQAVKMGVVDVTGNIKIAIRKKDSSTKQIVTAEDLRSLPVDNYKEAIGLKAGVISQGGELHFRGGRGDEVLTIVNGIASRNPLRAEGVDLGLLAVSSSEQVLGGLDAQYGNALSGVINLTTREGGDKFGGEIRYFTDRYGEADKSFNNFERLSTGFGGPFLFPKTNYFISFEGTYTDTYLRNIATHQEHRFLDFIRLGNRQSNSAKLSSKLTFKLTPNEKLNVEIIKNRALDGEYQNRWNRQGWVQVRQDSTAPTDGNVTTRYGAWSYFQVDSSYVPMNTAEHLPVTDEDYLQTAITWKHTLGVGTIYNLRASRQTWQTSRDVLDRMPWEYQQLPNNYYDVQNRLDGPYYVTNGDYPFYERKQTTTYTFNGDFSRKFGNHNFMTGGDINYNDFGFLRTNFPNILTGTGLYGADRDEFRAYNPEGAAFVQDRWEYEGMVLNAGVRYDNFSVGNQISSAQVRNRVKTQVSPRIGIAYPISDRDVMSFHYGRLFQVPDRQYIYQGRLVSATARGNPNLEPQTTISYQLGVQHLFSKDIYGQFGVYFKDIFGLLTTVDQEIPGFAITVPTYVNADYASSRGVEFTLIKRFSHGFSGEVNYTYGNATGTASDPNRALPSTGNLRDQFKPTSEQPLDWDQRHNISATLSLGNEKDWRSSFVYQFGSGFPFTPHERLERRQNPELTNSRRLPSVSTLSMQGERFFRAWGQNLTLYVQGTNLLDAENISDLEPSIWPPGALNQQSYNIYYSETGRAGGAFLTQDQDGDGKEDWYPVHDPRVFQQGRTIRAGLGVQF</sequence>
<dbReference type="GO" id="GO:0009279">
    <property type="term" value="C:cell outer membrane"/>
    <property type="evidence" value="ECO:0007669"/>
    <property type="project" value="UniProtKB-SubCell"/>
</dbReference>
<dbReference type="AlphaFoldDB" id="A0A538T0D2"/>
<evidence type="ECO:0000256" key="8">
    <source>
        <dbReference type="PROSITE-ProRule" id="PRU01360"/>
    </source>
</evidence>
<dbReference type="SUPFAM" id="SSF56935">
    <property type="entry name" value="Porins"/>
    <property type="match status" value="1"/>
</dbReference>
<evidence type="ECO:0000256" key="5">
    <source>
        <dbReference type="ARBA" id="ARBA00023077"/>
    </source>
</evidence>
<evidence type="ECO:0000256" key="2">
    <source>
        <dbReference type="ARBA" id="ARBA00022448"/>
    </source>
</evidence>
<dbReference type="Proteomes" id="UP000320913">
    <property type="component" value="Unassembled WGS sequence"/>
</dbReference>
<dbReference type="InterPro" id="IPR039426">
    <property type="entry name" value="TonB-dep_rcpt-like"/>
</dbReference>
<keyword evidence="2 8" id="KW-0813">Transport</keyword>
<feature type="transmembrane region" description="Helical" evidence="10">
    <location>
        <begin position="61"/>
        <end position="80"/>
    </location>
</feature>
<feature type="region of interest" description="Disordered" evidence="9">
    <location>
        <begin position="771"/>
        <end position="797"/>
    </location>
</feature>
<organism evidence="12 13">
    <name type="scientific">Eiseniibacteriota bacterium</name>
    <dbReference type="NCBI Taxonomy" id="2212470"/>
    <lineage>
        <taxon>Bacteria</taxon>
        <taxon>Candidatus Eiseniibacteriota</taxon>
    </lineage>
</organism>
<keyword evidence="6 8" id="KW-0472">Membrane</keyword>
<keyword evidence="10" id="KW-1133">Transmembrane helix</keyword>
<reference evidence="12 13" key="1">
    <citation type="journal article" date="2019" name="Nat. Microbiol.">
        <title>Mediterranean grassland soil C-N compound turnover is dependent on rainfall and depth, and is mediated by genomically divergent microorganisms.</title>
        <authorList>
            <person name="Diamond S."/>
            <person name="Andeer P.F."/>
            <person name="Li Z."/>
            <person name="Crits-Christoph A."/>
            <person name="Burstein D."/>
            <person name="Anantharaman K."/>
            <person name="Lane K.R."/>
            <person name="Thomas B.C."/>
            <person name="Pan C."/>
            <person name="Northen T.R."/>
            <person name="Banfield J.F."/>
        </authorList>
    </citation>
    <scope>NUCLEOTIDE SEQUENCE [LARGE SCALE GENOMIC DNA]</scope>
    <source>
        <strain evidence="12">WS_5</strain>
    </source>
</reference>
<evidence type="ECO:0000256" key="7">
    <source>
        <dbReference type="ARBA" id="ARBA00023237"/>
    </source>
</evidence>
<evidence type="ECO:0000256" key="4">
    <source>
        <dbReference type="ARBA" id="ARBA00022692"/>
    </source>
</evidence>
<feature type="domain" description="TonB-dependent receptor-like beta-barrel" evidence="11">
    <location>
        <begin position="420"/>
        <end position="882"/>
    </location>
</feature>
<name>A0A538T0D2_UNCEI</name>
<accession>A0A538T0D2</accession>